<evidence type="ECO:0000313" key="5">
    <source>
        <dbReference type="Proteomes" id="UP000540989"/>
    </source>
</evidence>
<evidence type="ECO:0000313" key="4">
    <source>
        <dbReference type="EMBL" id="MBB5056152.1"/>
    </source>
</evidence>
<dbReference type="InterPro" id="IPR016163">
    <property type="entry name" value="Ald_DH_C"/>
</dbReference>
<dbReference type="RefSeq" id="WP_184213837.1">
    <property type="nucleotide sequence ID" value="NZ_JACHIP010000001.1"/>
</dbReference>
<keyword evidence="5" id="KW-1185">Reference proteome</keyword>
<dbReference type="GO" id="GO:0004029">
    <property type="term" value="F:aldehyde dehydrogenase (NAD+) activity"/>
    <property type="evidence" value="ECO:0007669"/>
    <property type="project" value="UniProtKB-EC"/>
</dbReference>
<dbReference type="SUPFAM" id="SSF53720">
    <property type="entry name" value="ALDH-like"/>
    <property type="match status" value="1"/>
</dbReference>
<organism evidence="4 5">
    <name type="scientific">Granulicella aggregans</name>
    <dbReference type="NCBI Taxonomy" id="474949"/>
    <lineage>
        <taxon>Bacteria</taxon>
        <taxon>Pseudomonadati</taxon>
        <taxon>Acidobacteriota</taxon>
        <taxon>Terriglobia</taxon>
        <taxon>Terriglobales</taxon>
        <taxon>Acidobacteriaceae</taxon>
        <taxon>Granulicella</taxon>
    </lineage>
</organism>
<comment type="caution">
    <text evidence="4">The sequence shown here is derived from an EMBL/GenBank/DDBJ whole genome shotgun (WGS) entry which is preliminary data.</text>
</comment>
<name>A0A7W7ZAF1_9BACT</name>
<dbReference type="Proteomes" id="UP000540989">
    <property type="component" value="Unassembled WGS sequence"/>
</dbReference>
<evidence type="ECO:0000256" key="2">
    <source>
        <dbReference type="ARBA" id="ARBA00023002"/>
    </source>
</evidence>
<proteinExistence type="inferred from homology"/>
<protein>
    <submittedName>
        <fullName evidence="4">Aldehyde dehydrogenase (NAD+)</fullName>
        <ecNumber evidence="4">1.2.1.3</ecNumber>
    </submittedName>
</protein>
<gene>
    <name evidence="4" type="ORF">HDF16_000821</name>
</gene>
<feature type="domain" description="Aldehyde dehydrogenase" evidence="3">
    <location>
        <begin position="27"/>
        <end position="437"/>
    </location>
</feature>
<keyword evidence="2 4" id="KW-0560">Oxidoreductase</keyword>
<dbReference type="PANTHER" id="PTHR42804:SF1">
    <property type="entry name" value="ALDEHYDE DEHYDROGENASE-RELATED"/>
    <property type="match status" value="1"/>
</dbReference>
<accession>A0A7W7ZAF1</accession>
<dbReference type="Pfam" id="PF00171">
    <property type="entry name" value="Aldedh"/>
    <property type="match status" value="1"/>
</dbReference>
<evidence type="ECO:0000259" key="3">
    <source>
        <dbReference type="Pfam" id="PF00171"/>
    </source>
</evidence>
<dbReference type="InterPro" id="IPR016162">
    <property type="entry name" value="Ald_DH_N"/>
</dbReference>
<dbReference type="PANTHER" id="PTHR42804">
    <property type="entry name" value="ALDEHYDE DEHYDROGENASE"/>
    <property type="match status" value="1"/>
</dbReference>
<dbReference type="Gene3D" id="3.40.309.10">
    <property type="entry name" value="Aldehyde Dehydrogenase, Chain A, domain 2"/>
    <property type="match status" value="1"/>
</dbReference>
<reference evidence="4 5" key="1">
    <citation type="submission" date="2020-08" db="EMBL/GenBank/DDBJ databases">
        <title>Genomic Encyclopedia of Type Strains, Phase IV (KMG-V): Genome sequencing to study the core and pangenomes of soil and plant-associated prokaryotes.</title>
        <authorList>
            <person name="Whitman W."/>
        </authorList>
    </citation>
    <scope>NUCLEOTIDE SEQUENCE [LARGE SCALE GENOMIC DNA]</scope>
    <source>
        <strain evidence="4 5">M8UP14</strain>
    </source>
</reference>
<dbReference type="InterPro" id="IPR016161">
    <property type="entry name" value="Ald_DH/histidinol_DH"/>
</dbReference>
<dbReference type="InterPro" id="IPR015590">
    <property type="entry name" value="Aldehyde_DH_dom"/>
</dbReference>
<dbReference type="EC" id="1.2.1.3" evidence="4"/>
<sequence>MPISLVEESISRQPKMVAMADASTRLAAQRRWAAQPVEARLRILKQVRHLLAARTDALCAAIPSTLARNAADTCCSEIIPLLAAYKFLEQEAAAILKPRRLSLRSVPLWLLGILTEVRRVPLGHILVIAPSNYPLFLPGVQVMQALAAGNSVVWKPGVGGAPIAELVVQTMYGAGLPRELLEVTGESIEDAQEAIARGVDKVVFTGSATSGQALMRQLADTLTPCVAELSGCDAVFVLPSANLSRVVKALAFGMRLNGSATCMAPRRVILVGAEPARRAEFIGLLLSQLDWVHGVALPEKVQRELQILLDDAASLGAQIHREIEASQRPVLITDATPSMKIAQADIFAPVLTLLKAHDMADALAINEACPYSLTASIFGAEKEARVLAARLSASNVIINDLMIPAADPRTPFGGRGKSGFGVTQGAEGLLEMTSPQSITVQRSRSTRNYDATTEAHKALFDGVIQSTHGATLTDRIAGVRLMIRAALRMGAGNK</sequence>
<evidence type="ECO:0000256" key="1">
    <source>
        <dbReference type="ARBA" id="ARBA00009986"/>
    </source>
</evidence>
<dbReference type="AlphaFoldDB" id="A0A7W7ZAF1"/>
<comment type="similarity">
    <text evidence="1">Belongs to the aldehyde dehydrogenase family.</text>
</comment>
<dbReference type="Gene3D" id="3.40.605.10">
    <property type="entry name" value="Aldehyde Dehydrogenase, Chain A, domain 1"/>
    <property type="match status" value="1"/>
</dbReference>
<dbReference type="EMBL" id="JACHIP010000001">
    <property type="protein sequence ID" value="MBB5056152.1"/>
    <property type="molecule type" value="Genomic_DNA"/>
</dbReference>